<dbReference type="PANTHER" id="PTHR31806:SF1">
    <property type="entry name" value="PURINE-CYTOSINE PERMEASE FCY2-RELATED"/>
    <property type="match status" value="1"/>
</dbReference>
<proteinExistence type="inferred from homology"/>
<evidence type="ECO:0000256" key="7">
    <source>
        <dbReference type="PIRNR" id="PIRNR002744"/>
    </source>
</evidence>
<dbReference type="GO" id="GO:0022857">
    <property type="term" value="F:transmembrane transporter activity"/>
    <property type="evidence" value="ECO:0007669"/>
    <property type="project" value="InterPro"/>
</dbReference>
<evidence type="ECO:0000256" key="5">
    <source>
        <dbReference type="ARBA" id="ARBA00022989"/>
    </source>
</evidence>
<dbReference type="PIRSF" id="PIRSF002744">
    <property type="entry name" value="Pur-cyt_permease"/>
    <property type="match status" value="1"/>
</dbReference>
<feature type="transmembrane region" description="Helical" evidence="8">
    <location>
        <begin position="393"/>
        <end position="412"/>
    </location>
</feature>
<dbReference type="GO" id="GO:0005886">
    <property type="term" value="C:plasma membrane"/>
    <property type="evidence" value="ECO:0007669"/>
    <property type="project" value="TreeGrafter"/>
</dbReference>
<evidence type="ECO:0000313" key="10">
    <source>
        <dbReference type="Proteomes" id="UP000000771"/>
    </source>
</evidence>
<keyword evidence="10" id="KW-1185">Reference proteome</keyword>
<dbReference type="RefSeq" id="WP_015798817.1">
    <property type="nucleotide sequence ID" value="NC_013124.1"/>
</dbReference>
<evidence type="ECO:0000256" key="3">
    <source>
        <dbReference type="ARBA" id="ARBA00022448"/>
    </source>
</evidence>
<dbReference type="PANTHER" id="PTHR31806">
    <property type="entry name" value="PURINE-CYTOSINE PERMEASE FCY2-RELATED"/>
    <property type="match status" value="1"/>
</dbReference>
<evidence type="ECO:0000256" key="4">
    <source>
        <dbReference type="ARBA" id="ARBA00022692"/>
    </source>
</evidence>
<accession>C7M026</accession>
<gene>
    <name evidence="9" type="ordered locus">Afer_1410</name>
</gene>
<dbReference type="Pfam" id="PF02133">
    <property type="entry name" value="Transp_cyt_pur"/>
    <property type="match status" value="1"/>
</dbReference>
<feature type="transmembrane region" description="Helical" evidence="8">
    <location>
        <begin position="424"/>
        <end position="441"/>
    </location>
</feature>
<sequence>MSSAPMFEARSIEQIPDHERHGRPLSLLTLWFASNFQINGLVTGAIAIAVGLSVPQALLALVIGNLLGGLFMAYHSAQGPKLGLAQMIQSRAQFGFVGAIVPYAVVVIMYLGFAVAGGLVAGPAIASALGTTRDVGIVVYNVVVLAVAVFGYRLIHAISRAISLLSLVAFVVIAVAVLGRLHLHAAPSAGAGAFLLAVSIAASWQITWAPYVSDYSRYLPASTRTSTTVAFTYVGSAIGGALIMAIGALAAALNANAVNANPIGFLAGQVSPIHEALVALLLLSLVPASAESPYGAFLTALAAVTPRGLVSSTRTARTIFVVAFTVVSLVLTLALPATILTDFENVILFLLYLLVPWTAINLTDYYLVRRGRYDVAGILDANGPYGRLQAGPLAIYVVTILVELPFVNSALYEGPIARALDGADISWIVGLVVATIAYLAWARARGLLVARAPGTAPA</sequence>
<dbReference type="Gene3D" id="1.10.4160.10">
    <property type="entry name" value="Hydantoin permease"/>
    <property type="match status" value="1"/>
</dbReference>
<evidence type="ECO:0000256" key="8">
    <source>
        <dbReference type="SAM" id="Phobius"/>
    </source>
</evidence>
<feature type="transmembrane region" description="Helical" evidence="8">
    <location>
        <begin position="231"/>
        <end position="253"/>
    </location>
</feature>
<dbReference type="STRING" id="525909.Afer_1410"/>
<evidence type="ECO:0000256" key="1">
    <source>
        <dbReference type="ARBA" id="ARBA00004141"/>
    </source>
</evidence>
<dbReference type="InterPro" id="IPR026030">
    <property type="entry name" value="Pur-cyt_permease_Fcy2/21/22"/>
</dbReference>
<comment type="subcellular location">
    <subcellularLocation>
        <location evidence="1">Membrane</location>
        <topology evidence="1">Multi-pass membrane protein</topology>
    </subcellularLocation>
</comment>
<keyword evidence="6 7" id="KW-0472">Membrane</keyword>
<keyword evidence="3 7" id="KW-0813">Transport</keyword>
<feature type="transmembrane region" description="Helical" evidence="8">
    <location>
        <begin position="57"/>
        <end position="74"/>
    </location>
</feature>
<dbReference type="AlphaFoldDB" id="C7M026"/>
<feature type="transmembrane region" description="Helical" evidence="8">
    <location>
        <begin position="94"/>
        <end position="125"/>
    </location>
</feature>
<comment type="similarity">
    <text evidence="2 7">Belongs to the purine-cytosine permease (2.A.39) family.</text>
</comment>
<evidence type="ECO:0000256" key="2">
    <source>
        <dbReference type="ARBA" id="ARBA00008974"/>
    </source>
</evidence>
<dbReference type="EMBL" id="CP001631">
    <property type="protein sequence ID" value="ACU54334.1"/>
    <property type="molecule type" value="Genomic_DNA"/>
</dbReference>
<feature type="transmembrane region" description="Helical" evidence="8">
    <location>
        <begin position="191"/>
        <end position="211"/>
    </location>
</feature>
<keyword evidence="5 8" id="KW-1133">Transmembrane helix</keyword>
<feature type="transmembrane region" description="Helical" evidence="8">
    <location>
        <begin position="319"/>
        <end position="340"/>
    </location>
</feature>
<dbReference type="HOGENOM" id="CLU_026016_3_0_11"/>
<dbReference type="Proteomes" id="UP000000771">
    <property type="component" value="Chromosome"/>
</dbReference>
<name>C7M026_ACIFD</name>
<feature type="transmembrane region" description="Helical" evidence="8">
    <location>
        <begin position="137"/>
        <end position="155"/>
    </location>
</feature>
<dbReference type="InterPro" id="IPR001248">
    <property type="entry name" value="Pur-cyt_permease"/>
</dbReference>
<protein>
    <submittedName>
        <fullName evidence="9">Permease for cytosine/purines uracil thiamine allantoin</fullName>
    </submittedName>
</protein>
<feature type="transmembrane region" description="Helical" evidence="8">
    <location>
        <begin position="161"/>
        <end position="179"/>
    </location>
</feature>
<evidence type="ECO:0000256" key="6">
    <source>
        <dbReference type="ARBA" id="ARBA00023136"/>
    </source>
</evidence>
<feature type="transmembrane region" description="Helical" evidence="8">
    <location>
        <begin position="346"/>
        <end position="368"/>
    </location>
</feature>
<evidence type="ECO:0000313" key="9">
    <source>
        <dbReference type="EMBL" id="ACU54334.1"/>
    </source>
</evidence>
<dbReference type="KEGG" id="afo:Afer_1410"/>
<organism evidence="9 10">
    <name type="scientific">Acidimicrobium ferrooxidans (strain DSM 10331 / JCM 15462 / NBRC 103882 / ICP)</name>
    <dbReference type="NCBI Taxonomy" id="525909"/>
    <lineage>
        <taxon>Bacteria</taxon>
        <taxon>Bacillati</taxon>
        <taxon>Actinomycetota</taxon>
        <taxon>Acidimicrobiia</taxon>
        <taxon>Acidimicrobiales</taxon>
        <taxon>Acidimicrobiaceae</taxon>
        <taxon>Acidimicrobium</taxon>
    </lineage>
</organism>
<feature type="transmembrane region" description="Helical" evidence="8">
    <location>
        <begin position="28"/>
        <end position="50"/>
    </location>
</feature>
<keyword evidence="4 8" id="KW-0812">Transmembrane</keyword>
<dbReference type="eggNOG" id="COG1457">
    <property type="taxonomic scope" value="Bacteria"/>
</dbReference>
<reference evidence="9 10" key="1">
    <citation type="journal article" date="2009" name="Stand. Genomic Sci.">
        <title>Complete genome sequence of Acidimicrobium ferrooxidans type strain (ICP).</title>
        <authorList>
            <person name="Clum A."/>
            <person name="Nolan M."/>
            <person name="Lang E."/>
            <person name="Glavina Del Rio T."/>
            <person name="Tice H."/>
            <person name="Copeland A."/>
            <person name="Cheng J.F."/>
            <person name="Lucas S."/>
            <person name="Chen F."/>
            <person name="Bruce D."/>
            <person name="Goodwin L."/>
            <person name="Pitluck S."/>
            <person name="Ivanova N."/>
            <person name="Mavrommatis K."/>
            <person name="Mikhailova N."/>
            <person name="Pati A."/>
            <person name="Chen A."/>
            <person name="Palaniappan K."/>
            <person name="Goker M."/>
            <person name="Spring S."/>
            <person name="Land M."/>
            <person name="Hauser L."/>
            <person name="Chang Y.J."/>
            <person name="Jeffries C.C."/>
            <person name="Chain P."/>
            <person name="Bristow J."/>
            <person name="Eisen J.A."/>
            <person name="Markowitz V."/>
            <person name="Hugenholtz P."/>
            <person name="Kyrpides N.C."/>
            <person name="Klenk H.P."/>
            <person name="Lapidus A."/>
        </authorList>
    </citation>
    <scope>NUCLEOTIDE SEQUENCE [LARGE SCALE GENOMIC DNA]</scope>
    <source>
        <strain evidence="10">DSM 10331 / JCM 15462 / NBRC 103882 / ICP</strain>
    </source>
</reference>